<sequence length="784" mass="90384">MRKTDTNPEVATKNQYEQLSHDRDTDAEVTFKLTRGAGKNDSGDSCNNQSNINHSVAPRLKSPPLYVQLNDSKSAITFLNTNNHGNKVTEFTAIKIKTGSNINLVVISVYVTQCVGQSFINEFHKLVEDFKLSNSDNYYIIAGDLNAKNISWGDAVSNDRGDQLVQWIEKNDIYFKATLLSPEKPTFPKAGSYLDHCLIDLRIKVENLVNGKLQTLPYDSHRIAITMTINGDDIDPGIKEERLGYSGAYNFKKANWSKFNKYITKIYTDELKIPYNRNLSIREIDKYITQLEDKIYEAVKATIPKITRRDDYYIKYNNRKIKKLHAYKSFLISRQFNNIAISTEERNRIKFIIKRINKLVHKEFRKTVTAYWETQVKSINYRNTSEFFPKINRILRPRKDIKINTLKVAIDSSHLGTHLNNKYPELVVNNEIIASDPDVRLHIIGKYLESINSPRYTNLGTSIKKIVDDTAGKIKQINDNMRKNKYTFVTFTQTNPAYYPAHQGEDLKFMFSCREVWEILKKLKNKTSAGLDSIPTVVLKNLPQYIIKEYTIIFNNAINNAYCLRRWKAAKILPIPKKDKNPEAPQSYRPISLIMSIGKSFERLIKKQIDQIISDKKIIADNQFGFKNMHATIHAINKFVSDINNSLHNNMIVGAALLDQEKTFDLDWINGLIYKLDKLNFPKGFILLLYNMLTGNFFYTRDGLTLSNDSFRIEEGLQQGKVLSPILFNIYDSDTKEAADLERDGVMSNSFAENRVIYLANRNVDIIVGKLQDRVNKINKHYLL</sequence>
<dbReference type="Pfam" id="PF14529">
    <property type="entry name" value="Exo_endo_phos_2"/>
    <property type="match status" value="1"/>
</dbReference>
<dbReference type="AlphaFoldDB" id="A0AAJ7RND4"/>
<organism evidence="3 4">
    <name type="scientific">Cephus cinctus</name>
    <name type="common">Wheat stem sawfly</name>
    <dbReference type="NCBI Taxonomy" id="211228"/>
    <lineage>
        <taxon>Eukaryota</taxon>
        <taxon>Metazoa</taxon>
        <taxon>Ecdysozoa</taxon>
        <taxon>Arthropoda</taxon>
        <taxon>Hexapoda</taxon>
        <taxon>Insecta</taxon>
        <taxon>Pterygota</taxon>
        <taxon>Neoptera</taxon>
        <taxon>Endopterygota</taxon>
        <taxon>Hymenoptera</taxon>
        <taxon>Cephoidea</taxon>
        <taxon>Cephidae</taxon>
        <taxon>Cephus</taxon>
    </lineage>
</organism>
<dbReference type="SUPFAM" id="SSF56219">
    <property type="entry name" value="DNase I-like"/>
    <property type="match status" value="1"/>
</dbReference>
<dbReference type="Gene3D" id="3.60.10.10">
    <property type="entry name" value="Endonuclease/exonuclease/phosphatase"/>
    <property type="match status" value="1"/>
</dbReference>
<dbReference type="Pfam" id="PF00078">
    <property type="entry name" value="RVT_1"/>
    <property type="match status" value="1"/>
</dbReference>
<dbReference type="PROSITE" id="PS50878">
    <property type="entry name" value="RT_POL"/>
    <property type="match status" value="1"/>
</dbReference>
<reference evidence="4" key="1">
    <citation type="submission" date="2025-08" db="UniProtKB">
        <authorList>
            <consortium name="RefSeq"/>
        </authorList>
    </citation>
    <scope>IDENTIFICATION</scope>
</reference>
<evidence type="ECO:0000313" key="3">
    <source>
        <dbReference type="Proteomes" id="UP000694920"/>
    </source>
</evidence>
<dbReference type="GeneID" id="112494863"/>
<feature type="compositionally biased region" description="Polar residues" evidence="1">
    <location>
        <begin position="7"/>
        <end position="18"/>
    </location>
</feature>
<feature type="region of interest" description="Disordered" evidence="1">
    <location>
        <begin position="1"/>
        <end position="57"/>
    </location>
</feature>
<proteinExistence type="predicted"/>
<feature type="domain" description="Reverse transcriptase" evidence="2">
    <location>
        <begin position="556"/>
        <end position="784"/>
    </location>
</feature>
<keyword evidence="3" id="KW-1185">Reference proteome</keyword>
<feature type="compositionally biased region" description="Polar residues" evidence="1">
    <location>
        <begin position="43"/>
        <end position="54"/>
    </location>
</feature>
<dbReference type="InterPro" id="IPR005135">
    <property type="entry name" value="Endo/exonuclease/phosphatase"/>
</dbReference>
<evidence type="ECO:0000313" key="4">
    <source>
        <dbReference type="RefSeq" id="XP_024944124.1"/>
    </source>
</evidence>
<dbReference type="Proteomes" id="UP000694920">
    <property type="component" value="Unplaced"/>
</dbReference>
<dbReference type="GO" id="GO:0003824">
    <property type="term" value="F:catalytic activity"/>
    <property type="evidence" value="ECO:0007669"/>
    <property type="project" value="InterPro"/>
</dbReference>
<evidence type="ECO:0000256" key="1">
    <source>
        <dbReference type="SAM" id="MobiDB-lite"/>
    </source>
</evidence>
<dbReference type="PANTHER" id="PTHR19446">
    <property type="entry name" value="REVERSE TRANSCRIPTASES"/>
    <property type="match status" value="1"/>
</dbReference>
<evidence type="ECO:0000259" key="2">
    <source>
        <dbReference type="PROSITE" id="PS50878"/>
    </source>
</evidence>
<dbReference type="KEGG" id="ccin:112494863"/>
<accession>A0AAJ7RND4</accession>
<name>A0AAJ7RND4_CEPCN</name>
<dbReference type="RefSeq" id="XP_024944124.1">
    <property type="nucleotide sequence ID" value="XM_025088356.1"/>
</dbReference>
<dbReference type="InterPro" id="IPR000477">
    <property type="entry name" value="RT_dom"/>
</dbReference>
<protein>
    <submittedName>
        <fullName evidence="4">Uncharacterized protein LOC112494863</fullName>
    </submittedName>
</protein>
<gene>
    <name evidence="4" type="primary">LOC112494863</name>
</gene>
<dbReference type="InterPro" id="IPR036691">
    <property type="entry name" value="Endo/exonu/phosph_ase_sf"/>
</dbReference>